<dbReference type="EMBL" id="DXBG01000035">
    <property type="protein sequence ID" value="HIZ64624.1"/>
    <property type="molecule type" value="Genomic_DNA"/>
</dbReference>
<keyword evidence="2" id="KW-0238">DNA-binding</keyword>
<dbReference type="InterPro" id="IPR018060">
    <property type="entry name" value="HTH_AraC"/>
</dbReference>
<organism evidence="6 7">
    <name type="scientific">Candidatus Blautia pullicola</name>
    <dbReference type="NCBI Taxonomy" id="2838498"/>
    <lineage>
        <taxon>Bacteria</taxon>
        <taxon>Bacillati</taxon>
        <taxon>Bacillota</taxon>
        <taxon>Clostridia</taxon>
        <taxon>Lachnospirales</taxon>
        <taxon>Lachnospiraceae</taxon>
        <taxon>Blautia</taxon>
    </lineage>
</organism>
<dbReference type="InterPro" id="IPR009057">
    <property type="entry name" value="Homeodomain-like_sf"/>
</dbReference>
<evidence type="ECO:0000256" key="1">
    <source>
        <dbReference type="ARBA" id="ARBA00023015"/>
    </source>
</evidence>
<gene>
    <name evidence="6" type="ORF">H9809_01765</name>
</gene>
<evidence type="ECO:0000256" key="2">
    <source>
        <dbReference type="ARBA" id="ARBA00023125"/>
    </source>
</evidence>
<dbReference type="Gene3D" id="1.10.10.60">
    <property type="entry name" value="Homeodomain-like"/>
    <property type="match status" value="2"/>
</dbReference>
<dbReference type="SUPFAM" id="SSF46689">
    <property type="entry name" value="Homeodomain-like"/>
    <property type="match status" value="2"/>
</dbReference>
<keyword evidence="1" id="KW-0805">Transcription regulation</keyword>
<keyword evidence="4" id="KW-0804">Transcription</keyword>
<proteinExistence type="predicted"/>
<dbReference type="Proteomes" id="UP000824056">
    <property type="component" value="Unassembled WGS sequence"/>
</dbReference>
<dbReference type="InterPro" id="IPR050204">
    <property type="entry name" value="AraC_XylS_family_regulators"/>
</dbReference>
<dbReference type="Pfam" id="PF12833">
    <property type="entry name" value="HTH_18"/>
    <property type="match status" value="1"/>
</dbReference>
<evidence type="ECO:0000259" key="5">
    <source>
        <dbReference type="PROSITE" id="PS01124"/>
    </source>
</evidence>
<dbReference type="SUPFAM" id="SSF51215">
    <property type="entry name" value="Regulatory protein AraC"/>
    <property type="match status" value="1"/>
</dbReference>
<evidence type="ECO:0000256" key="3">
    <source>
        <dbReference type="ARBA" id="ARBA00023159"/>
    </source>
</evidence>
<dbReference type="Gene3D" id="2.60.120.10">
    <property type="entry name" value="Jelly Rolls"/>
    <property type="match status" value="1"/>
</dbReference>
<comment type="caution">
    <text evidence="6">The sequence shown here is derived from an EMBL/GenBank/DDBJ whole genome shotgun (WGS) entry which is preliminary data.</text>
</comment>
<reference evidence="6" key="1">
    <citation type="journal article" date="2021" name="PeerJ">
        <title>Extensive microbial diversity within the chicken gut microbiome revealed by metagenomics and culture.</title>
        <authorList>
            <person name="Gilroy R."/>
            <person name="Ravi A."/>
            <person name="Getino M."/>
            <person name="Pursley I."/>
            <person name="Horton D.L."/>
            <person name="Alikhan N.F."/>
            <person name="Baker D."/>
            <person name="Gharbi K."/>
            <person name="Hall N."/>
            <person name="Watson M."/>
            <person name="Adriaenssens E.M."/>
            <person name="Foster-Nyarko E."/>
            <person name="Jarju S."/>
            <person name="Secka A."/>
            <person name="Antonio M."/>
            <person name="Oren A."/>
            <person name="Chaudhuri R.R."/>
            <person name="La Ragione R."/>
            <person name="Hildebrand F."/>
            <person name="Pallen M.J."/>
        </authorList>
    </citation>
    <scope>NUCLEOTIDE SEQUENCE</scope>
    <source>
        <strain evidence="6">1068</strain>
    </source>
</reference>
<dbReference type="Pfam" id="PF02311">
    <property type="entry name" value="AraC_binding"/>
    <property type="match status" value="1"/>
</dbReference>
<dbReference type="PROSITE" id="PS00041">
    <property type="entry name" value="HTH_ARAC_FAMILY_1"/>
    <property type="match status" value="1"/>
</dbReference>
<protein>
    <submittedName>
        <fullName evidence="6">AraC family transcriptional regulator</fullName>
    </submittedName>
</protein>
<evidence type="ECO:0000313" key="7">
    <source>
        <dbReference type="Proteomes" id="UP000824056"/>
    </source>
</evidence>
<evidence type="ECO:0000256" key="4">
    <source>
        <dbReference type="ARBA" id="ARBA00023163"/>
    </source>
</evidence>
<dbReference type="InterPro" id="IPR018062">
    <property type="entry name" value="HTH_AraC-typ_CS"/>
</dbReference>
<dbReference type="GO" id="GO:0003700">
    <property type="term" value="F:DNA-binding transcription factor activity"/>
    <property type="evidence" value="ECO:0007669"/>
    <property type="project" value="InterPro"/>
</dbReference>
<dbReference type="GO" id="GO:0043565">
    <property type="term" value="F:sequence-specific DNA binding"/>
    <property type="evidence" value="ECO:0007669"/>
    <property type="project" value="InterPro"/>
</dbReference>
<sequence length="283" mass="32589">MDTYQKTGYLKEDFKYFHLTTEKKAPRFAYHYHDFHKVLLFLEGKVSYWVEGRSFDLLPGDIVLVPAGELHCPVLSQPTTYERIILYISPEFLSSLTDGTDTLDFCFARAARHQSNVIRLPSPYRPRLSAICSQIEEELERQKKTARLFGGALYGKALVTQLLVLLNRGSENQGSIFLQNTSQNPRVLQILEFIGAHLSEDLSVERIASQFYISRYHLMHMFKEATGYTVGNYVTLKRLLYARSLIEKGTPVIQACYLCGYQNYSSFSRAYKKHFQESPRHSG</sequence>
<dbReference type="PANTHER" id="PTHR46796">
    <property type="entry name" value="HTH-TYPE TRANSCRIPTIONAL ACTIVATOR RHAS-RELATED"/>
    <property type="match status" value="1"/>
</dbReference>
<dbReference type="InterPro" id="IPR014710">
    <property type="entry name" value="RmlC-like_jellyroll"/>
</dbReference>
<dbReference type="AlphaFoldDB" id="A0A9D2FNS7"/>
<accession>A0A9D2FNS7</accession>
<dbReference type="PROSITE" id="PS01124">
    <property type="entry name" value="HTH_ARAC_FAMILY_2"/>
    <property type="match status" value="1"/>
</dbReference>
<name>A0A9D2FNS7_9FIRM</name>
<dbReference type="InterPro" id="IPR037923">
    <property type="entry name" value="HTH-like"/>
</dbReference>
<reference evidence="6" key="2">
    <citation type="submission" date="2021-04" db="EMBL/GenBank/DDBJ databases">
        <authorList>
            <person name="Gilroy R."/>
        </authorList>
    </citation>
    <scope>NUCLEOTIDE SEQUENCE</scope>
    <source>
        <strain evidence="6">1068</strain>
    </source>
</reference>
<evidence type="ECO:0000313" key="6">
    <source>
        <dbReference type="EMBL" id="HIZ64624.1"/>
    </source>
</evidence>
<feature type="domain" description="HTH araC/xylS-type" evidence="5">
    <location>
        <begin position="188"/>
        <end position="283"/>
    </location>
</feature>
<dbReference type="SMART" id="SM00342">
    <property type="entry name" value="HTH_ARAC"/>
    <property type="match status" value="1"/>
</dbReference>
<keyword evidence="3" id="KW-0010">Activator</keyword>
<dbReference type="InterPro" id="IPR003313">
    <property type="entry name" value="AraC-bd"/>
</dbReference>